<dbReference type="EMBL" id="GGMS01014774">
    <property type="protein sequence ID" value="MBY83977.1"/>
    <property type="molecule type" value="Transcribed_RNA"/>
</dbReference>
<reference evidence="2" key="1">
    <citation type="submission" date="2018-04" db="EMBL/GenBank/DDBJ databases">
        <title>Transcriptome assembly of Sipha flava.</title>
        <authorList>
            <person name="Scully E.D."/>
            <person name="Geib S.M."/>
            <person name="Palmer N.A."/>
            <person name="Koch K."/>
            <person name="Bradshaw J."/>
            <person name="Heng-Moss T."/>
            <person name="Sarath G."/>
        </authorList>
    </citation>
    <scope>NUCLEOTIDE SEQUENCE</scope>
</reference>
<name>A0A2S2R1R5_9HEMI</name>
<organism evidence="2">
    <name type="scientific">Sipha flava</name>
    <name type="common">yellow sugarcane aphid</name>
    <dbReference type="NCBI Taxonomy" id="143950"/>
    <lineage>
        <taxon>Eukaryota</taxon>
        <taxon>Metazoa</taxon>
        <taxon>Ecdysozoa</taxon>
        <taxon>Arthropoda</taxon>
        <taxon>Hexapoda</taxon>
        <taxon>Insecta</taxon>
        <taxon>Pterygota</taxon>
        <taxon>Neoptera</taxon>
        <taxon>Paraneoptera</taxon>
        <taxon>Hemiptera</taxon>
        <taxon>Sternorrhyncha</taxon>
        <taxon>Aphidomorpha</taxon>
        <taxon>Aphidoidea</taxon>
        <taxon>Aphididae</taxon>
        <taxon>Sipha</taxon>
    </lineage>
</organism>
<evidence type="ECO:0000256" key="1">
    <source>
        <dbReference type="SAM" id="Phobius"/>
    </source>
</evidence>
<protein>
    <submittedName>
        <fullName evidence="2">Uncharacterized protein</fullName>
    </submittedName>
</protein>
<gene>
    <name evidence="2" type="ORF">g.159390</name>
</gene>
<sequence length="109" mass="12277">MRSAGIIIIIIIRCRRRLFSPSNESVSGPPPRPAVVVVFFLVSFLTHFPRATGLSATDFDMPTIAIQYCNSLRLLVFALLPFASFFTLRARARNFTVQIRVAEIPDEHL</sequence>
<evidence type="ECO:0000313" key="2">
    <source>
        <dbReference type="EMBL" id="MBY83977.1"/>
    </source>
</evidence>
<proteinExistence type="predicted"/>
<feature type="transmembrane region" description="Helical" evidence="1">
    <location>
        <begin position="72"/>
        <end position="90"/>
    </location>
</feature>
<dbReference type="AlphaFoldDB" id="A0A2S2R1R5"/>
<keyword evidence="1" id="KW-1133">Transmembrane helix</keyword>
<keyword evidence="1" id="KW-0812">Transmembrane</keyword>
<keyword evidence="1" id="KW-0472">Membrane</keyword>
<accession>A0A2S2R1R5</accession>